<feature type="non-terminal residue" evidence="1">
    <location>
        <position position="34"/>
    </location>
</feature>
<dbReference type="EMBL" id="JANX01000543">
    <property type="protein sequence ID" value="KGM31315.1"/>
    <property type="molecule type" value="Genomic_DNA"/>
</dbReference>
<protein>
    <submittedName>
        <fullName evidence="1">Ribonuclease P</fullName>
    </submittedName>
</protein>
<accession>A0A0A0CZT8</accession>
<evidence type="ECO:0000313" key="2">
    <source>
        <dbReference type="Proteomes" id="UP000029995"/>
    </source>
</evidence>
<evidence type="ECO:0000313" key="1">
    <source>
        <dbReference type="EMBL" id="KGM31315.1"/>
    </source>
</evidence>
<proteinExistence type="predicted"/>
<reference evidence="1 2" key="1">
    <citation type="submission" date="2014-01" db="EMBL/GenBank/DDBJ databases">
        <title>Genome sequence determination for a cystic fibrosis isolate, Inquilinus limosus.</title>
        <authorList>
            <person name="Pino M."/>
            <person name="Di Conza J."/>
            <person name="Gutkind G."/>
        </authorList>
    </citation>
    <scope>NUCLEOTIDE SEQUENCE [LARGE SCALE GENOMIC DNA]</scope>
    <source>
        <strain evidence="1 2">MP06</strain>
    </source>
</reference>
<dbReference type="AlphaFoldDB" id="A0A0A0CZT8"/>
<name>A0A0A0CZT8_9PROT</name>
<sequence length="34" mass="3976">MIRLGRLKKRAEFLAVAGTRRKWAQPGVIVQLRR</sequence>
<gene>
    <name evidence="1" type="ORF">P409_27930</name>
</gene>
<dbReference type="Proteomes" id="UP000029995">
    <property type="component" value="Unassembled WGS sequence"/>
</dbReference>
<comment type="caution">
    <text evidence="1">The sequence shown here is derived from an EMBL/GenBank/DDBJ whole genome shotgun (WGS) entry which is preliminary data.</text>
</comment>
<organism evidence="1 2">
    <name type="scientific">Inquilinus limosus MP06</name>
    <dbReference type="NCBI Taxonomy" id="1398085"/>
    <lineage>
        <taxon>Bacteria</taxon>
        <taxon>Pseudomonadati</taxon>
        <taxon>Pseudomonadota</taxon>
        <taxon>Alphaproteobacteria</taxon>
        <taxon>Rhodospirillales</taxon>
        <taxon>Rhodospirillaceae</taxon>
        <taxon>Inquilinus</taxon>
    </lineage>
</organism>